<evidence type="ECO:0000313" key="6">
    <source>
        <dbReference type="Proteomes" id="UP001288320"/>
    </source>
</evidence>
<dbReference type="GO" id="GO:0022857">
    <property type="term" value="F:transmembrane transporter activity"/>
    <property type="evidence" value="ECO:0007669"/>
    <property type="project" value="UniProtKB-UniRule"/>
</dbReference>
<feature type="transmembrane region" description="Helical" evidence="1">
    <location>
        <begin position="248"/>
        <end position="269"/>
    </location>
</feature>
<keyword evidence="1" id="KW-1003">Cell membrane</keyword>
<feature type="region of interest" description="Disordered" evidence="2">
    <location>
        <begin position="1"/>
        <end position="32"/>
    </location>
</feature>
<reference evidence="3 5" key="1">
    <citation type="submission" date="2023-10" db="EMBL/GenBank/DDBJ databases">
        <title>Whole Genome based description of the genera Actinobaculum and Actinotignum reveals a complex phylogenetic relationship within the species included in the genus Actinotignum.</title>
        <authorList>
            <person name="Jensen C.S."/>
            <person name="Dargis R."/>
            <person name="Kemp M."/>
            <person name="Christensen J.J."/>
        </authorList>
    </citation>
    <scope>NUCLEOTIDE SEQUENCE</scope>
    <source>
        <strain evidence="4 5">SLA_B089</strain>
        <strain evidence="3">SLA_B245</strain>
    </source>
</reference>
<dbReference type="EMBL" id="JAWNFV010000030">
    <property type="protein sequence ID" value="MDY5141498.1"/>
    <property type="molecule type" value="Genomic_DNA"/>
</dbReference>
<dbReference type="AlphaFoldDB" id="A0AAW9HEM9"/>
<dbReference type="Proteomes" id="UP001284901">
    <property type="component" value="Unassembled WGS sequence"/>
</dbReference>
<keyword evidence="1" id="KW-0812">Transmembrane</keyword>
<proteinExistence type="inferred from homology"/>
<feature type="transmembrane region" description="Helical" evidence="1">
    <location>
        <begin position="167"/>
        <end position="191"/>
    </location>
</feature>
<comment type="caution">
    <text evidence="3">The sequence shown here is derived from an EMBL/GenBank/DDBJ whole genome shotgun (WGS) entry which is preliminary data.</text>
</comment>
<evidence type="ECO:0000313" key="4">
    <source>
        <dbReference type="EMBL" id="MDY5146960.1"/>
    </source>
</evidence>
<dbReference type="GO" id="GO:0005886">
    <property type="term" value="C:plasma membrane"/>
    <property type="evidence" value="ECO:0007669"/>
    <property type="project" value="UniProtKB-SubCell"/>
</dbReference>
<feature type="transmembrane region" description="Helical" evidence="1">
    <location>
        <begin position="97"/>
        <end position="116"/>
    </location>
</feature>
<dbReference type="HAMAP" id="MF_02088">
    <property type="entry name" value="Q_prec_transport"/>
    <property type="match status" value="1"/>
</dbReference>
<feature type="transmembrane region" description="Helical" evidence="1">
    <location>
        <begin position="128"/>
        <end position="147"/>
    </location>
</feature>
<dbReference type="EMBL" id="JAWNFY010000024">
    <property type="protein sequence ID" value="MDY5146960.1"/>
    <property type="molecule type" value="Genomic_DNA"/>
</dbReference>
<dbReference type="NCBIfam" id="TIGR00697">
    <property type="entry name" value="queuosine precursor transporter"/>
    <property type="match status" value="1"/>
</dbReference>
<dbReference type="GeneID" id="92813192"/>
<evidence type="ECO:0000313" key="3">
    <source>
        <dbReference type="EMBL" id="MDY5141498.1"/>
    </source>
</evidence>
<sequence length="276" mass="29637">MSSQSTAPHGASTHPESHPTTPAPALADGLVTPNNVSPNTTGTAATTPGATGTTARFADVARSHLFVYVAVFFVSFLLISNIGATKLITLNIGGLDLYFDGGAMLFPLTYIIGDLLSEVYGFKVASRTIILAFGVQILASCCFWLVQIAPPAPDYANQEAFEAVLGVVPRFVAASVFGFLFGQLSNSYVLVWIKRRFGERALWVRLISSTIVGELLDTIIFCFVAWGADIAAGNVEFWSIVNLSLVGWLYKVGIEVVFLPLTYAVVGVVKRHEGLR</sequence>
<feature type="transmembrane region" description="Helical" evidence="1">
    <location>
        <begin position="65"/>
        <end position="85"/>
    </location>
</feature>
<dbReference type="PANTHER" id="PTHR34300">
    <property type="entry name" value="QUEUOSINE PRECURSOR TRANSPORTER-RELATED"/>
    <property type="match status" value="1"/>
</dbReference>
<dbReference type="InterPro" id="IPR003744">
    <property type="entry name" value="YhhQ"/>
</dbReference>
<feature type="transmembrane region" description="Helical" evidence="1">
    <location>
        <begin position="203"/>
        <end position="228"/>
    </location>
</feature>
<name>A0AAW9HEM9_9ACTO</name>
<protein>
    <recommendedName>
        <fullName evidence="1">Probable queuosine precursor transporter</fullName>
        <shortName evidence="1">Q precursor transporter</shortName>
    </recommendedName>
</protein>
<gene>
    <name evidence="3" type="ORF">R6G74_09285</name>
    <name evidence="4" type="ORF">R6P33_08030</name>
</gene>
<dbReference type="PANTHER" id="PTHR34300:SF2">
    <property type="entry name" value="QUEUOSINE PRECURSOR TRANSPORTER-RELATED"/>
    <property type="match status" value="1"/>
</dbReference>
<keyword evidence="1" id="KW-0472">Membrane</keyword>
<keyword evidence="5" id="KW-1185">Reference proteome</keyword>
<comment type="similarity">
    <text evidence="1">Belongs to the vitamin uptake transporter (VUT/ECF) (TC 2.A.88) family. Q precursor transporter subfamily.</text>
</comment>
<accession>A0AAW9HEM9</accession>
<evidence type="ECO:0000256" key="1">
    <source>
        <dbReference type="HAMAP-Rule" id="MF_02088"/>
    </source>
</evidence>
<keyword evidence="1" id="KW-1133">Transmembrane helix</keyword>
<evidence type="ECO:0000313" key="5">
    <source>
        <dbReference type="Proteomes" id="UP001284901"/>
    </source>
</evidence>
<dbReference type="Proteomes" id="UP001288320">
    <property type="component" value="Unassembled WGS sequence"/>
</dbReference>
<evidence type="ECO:0000256" key="2">
    <source>
        <dbReference type="SAM" id="MobiDB-lite"/>
    </source>
</evidence>
<dbReference type="Pfam" id="PF02592">
    <property type="entry name" value="Vut_1"/>
    <property type="match status" value="1"/>
</dbReference>
<dbReference type="RefSeq" id="WP_234984441.1">
    <property type="nucleotide sequence ID" value="NZ_CAUPFC010000028.1"/>
</dbReference>
<keyword evidence="1" id="KW-0813">Transport</keyword>
<comment type="subcellular location">
    <subcellularLocation>
        <location evidence="1">Cell membrane</location>
        <topology evidence="1">Multi-pass membrane protein</topology>
    </subcellularLocation>
</comment>
<organism evidence="3 6">
    <name type="scientific">Actinotignum timonense</name>
    <dbReference type="NCBI Taxonomy" id="1870995"/>
    <lineage>
        <taxon>Bacteria</taxon>
        <taxon>Bacillati</taxon>
        <taxon>Actinomycetota</taxon>
        <taxon>Actinomycetes</taxon>
        <taxon>Actinomycetales</taxon>
        <taxon>Actinomycetaceae</taxon>
        <taxon>Actinotignum</taxon>
    </lineage>
</organism>
<comment type="function">
    <text evidence="1">Involved in the import of queuosine (Q) precursors, required for Q precursor salvage.</text>
</comment>